<feature type="transmembrane region" description="Helical" evidence="9">
    <location>
        <begin position="60"/>
        <end position="80"/>
    </location>
</feature>
<evidence type="ECO:0000259" key="10">
    <source>
        <dbReference type="PROSITE" id="PS51202"/>
    </source>
</evidence>
<evidence type="ECO:0000256" key="2">
    <source>
        <dbReference type="ARBA" id="ARBA00005551"/>
    </source>
</evidence>
<dbReference type="Pfam" id="PF02254">
    <property type="entry name" value="TrkA_N"/>
    <property type="match status" value="1"/>
</dbReference>
<dbReference type="PANTHER" id="PTHR43562">
    <property type="entry name" value="NAPA-TYPE SODIUM/HYDROGEN ANTIPORTER"/>
    <property type="match status" value="1"/>
</dbReference>
<keyword evidence="7" id="KW-0406">Ion transport</keyword>
<dbReference type="InterPro" id="IPR006037">
    <property type="entry name" value="RCK_C"/>
</dbReference>
<reference evidence="12" key="1">
    <citation type="journal article" date="2019" name="Int. J. Syst. Evol. Microbiol.">
        <title>The Global Catalogue of Microorganisms (GCM) 10K type strain sequencing project: providing services to taxonomists for standard genome sequencing and annotation.</title>
        <authorList>
            <consortium name="The Broad Institute Genomics Platform"/>
            <consortium name="The Broad Institute Genome Sequencing Center for Infectious Disease"/>
            <person name="Wu L."/>
            <person name="Ma J."/>
        </authorList>
    </citation>
    <scope>NUCLEOTIDE SEQUENCE [LARGE SCALE GENOMIC DNA]</scope>
    <source>
        <strain evidence="12">TISTR 2241</strain>
    </source>
</reference>
<feature type="transmembrane region" description="Helical" evidence="9">
    <location>
        <begin position="304"/>
        <end position="324"/>
    </location>
</feature>
<evidence type="ECO:0000256" key="8">
    <source>
        <dbReference type="ARBA" id="ARBA00023136"/>
    </source>
</evidence>
<evidence type="ECO:0000256" key="4">
    <source>
        <dbReference type="ARBA" id="ARBA00022449"/>
    </source>
</evidence>
<accession>A0ABW5PQF1</accession>
<feature type="transmembrane region" description="Helical" evidence="9">
    <location>
        <begin position="100"/>
        <end position="123"/>
    </location>
</feature>
<evidence type="ECO:0000313" key="11">
    <source>
        <dbReference type="EMBL" id="MFD2617082.1"/>
    </source>
</evidence>
<sequence length="611" mass="67242">MHSTVTSLVVVLLAALVTPILLTKFKLNIIPVVVAEIMAGLIIGESGFNLVDHGAWIDTLSTLGFIFLMFLSGVEIDFSVFTSSGNKKKGKDGKSTPNGLVISSLVFLAILIISFIISVILTLCNLTSNYFFMTLVISTISLGVVMPTLKEAKLMKTSIGQIILLITVIADLVTMVLLSVFVSFYDKSSGGMGLLLILFVVGVVIYFIAKTLRHRTFFESLSKGTVQIGMRAIFALIILLVGLSETVGAENILGAFLAGVLVSLLSPNREMVQQLDSFGYGFLIPIFFVMIGVDLDIWKLFSDFTVLLIIPILFVGLLVSKLIPTLILKKWYDWRTVIGSGFLLTSTLSLVVAAAKVGERIHVIDNKMSSALILLAVISCIITPVVFRKVFPKTAADEKQRIVFIGANRITLPLSLEMNEGSFETKIYHTKLQKLESNEADTSFDVIELDNYDETTLEKAGCFTADILVASTGVDDTNAKICKMAKDRGINRIVSRIESPELMKELQDEGIDTFSTYFSIKSVLKAIIHSPDLVKLLNEKDNGLYSINVNNREIVGPTLRRLPFLGDIIVVRIYRGRDSILPQGDTQIRVGDRLVVTGSKEHVDKLRERLE</sequence>
<feature type="domain" description="RCK C-terminal" evidence="10">
    <location>
        <begin position="531"/>
        <end position="611"/>
    </location>
</feature>
<evidence type="ECO:0000256" key="3">
    <source>
        <dbReference type="ARBA" id="ARBA00022448"/>
    </source>
</evidence>
<keyword evidence="6 9" id="KW-1133">Transmembrane helix</keyword>
<dbReference type="InterPro" id="IPR036721">
    <property type="entry name" value="RCK_C_sf"/>
</dbReference>
<proteinExistence type="inferred from homology"/>
<dbReference type="InterPro" id="IPR003148">
    <property type="entry name" value="RCK_N"/>
</dbReference>
<dbReference type="Gene3D" id="1.20.1530.20">
    <property type="match status" value="1"/>
</dbReference>
<dbReference type="SUPFAM" id="SSF116726">
    <property type="entry name" value="TrkA C-terminal domain-like"/>
    <property type="match status" value="1"/>
</dbReference>
<evidence type="ECO:0000313" key="12">
    <source>
        <dbReference type="Proteomes" id="UP001597458"/>
    </source>
</evidence>
<dbReference type="Pfam" id="PF02080">
    <property type="entry name" value="TrkA_C"/>
    <property type="match status" value="1"/>
</dbReference>
<feature type="transmembrane region" description="Helical" evidence="9">
    <location>
        <begin position="6"/>
        <end position="22"/>
    </location>
</feature>
<dbReference type="Pfam" id="PF00999">
    <property type="entry name" value="Na_H_Exchanger"/>
    <property type="match status" value="1"/>
</dbReference>
<gene>
    <name evidence="11" type="ORF">ACFSTF_07125</name>
</gene>
<feature type="transmembrane region" description="Helical" evidence="9">
    <location>
        <begin position="129"/>
        <end position="149"/>
    </location>
</feature>
<keyword evidence="8 9" id="KW-0472">Membrane</keyword>
<dbReference type="EMBL" id="JBHUMR010000008">
    <property type="protein sequence ID" value="MFD2617082.1"/>
    <property type="molecule type" value="Genomic_DNA"/>
</dbReference>
<comment type="similarity">
    <text evidence="2">Belongs to the monovalent cation:proton antiporter 2 (CPA2) transporter (TC 2.A.37) family.</text>
</comment>
<evidence type="ECO:0000256" key="5">
    <source>
        <dbReference type="ARBA" id="ARBA00022692"/>
    </source>
</evidence>
<feature type="transmembrane region" description="Helical" evidence="9">
    <location>
        <begin position="161"/>
        <end position="185"/>
    </location>
</feature>
<protein>
    <submittedName>
        <fullName evidence="11">Monovalent cation:proton antiporter family protein</fullName>
    </submittedName>
</protein>
<feature type="transmembrane region" description="Helical" evidence="9">
    <location>
        <begin position="336"/>
        <end position="358"/>
    </location>
</feature>
<keyword evidence="3" id="KW-0813">Transport</keyword>
<dbReference type="InterPro" id="IPR036291">
    <property type="entry name" value="NAD(P)-bd_dom_sf"/>
</dbReference>
<organism evidence="11 12">
    <name type="scientific">Terrilactibacillus laevilacticus</name>
    <dbReference type="NCBI Taxonomy" id="1380157"/>
    <lineage>
        <taxon>Bacteria</taxon>
        <taxon>Bacillati</taxon>
        <taxon>Bacillota</taxon>
        <taxon>Bacilli</taxon>
        <taxon>Bacillales</taxon>
        <taxon>Bacillaceae</taxon>
        <taxon>Terrilactibacillus</taxon>
    </lineage>
</organism>
<keyword evidence="5 9" id="KW-0812">Transmembrane</keyword>
<dbReference type="InterPro" id="IPR038770">
    <property type="entry name" value="Na+/solute_symporter_sf"/>
</dbReference>
<dbReference type="PROSITE" id="PS51202">
    <property type="entry name" value="RCK_C"/>
    <property type="match status" value="1"/>
</dbReference>
<feature type="transmembrane region" description="Helical" evidence="9">
    <location>
        <begin position="191"/>
        <end position="209"/>
    </location>
</feature>
<evidence type="ECO:0000256" key="1">
    <source>
        <dbReference type="ARBA" id="ARBA00004141"/>
    </source>
</evidence>
<keyword evidence="12" id="KW-1185">Reference proteome</keyword>
<dbReference type="PANTHER" id="PTHR43562:SF1">
    <property type="entry name" value="NA(+)_H(+) ANTIPORTER YJBQ-RELATED"/>
    <property type="match status" value="1"/>
</dbReference>
<feature type="transmembrane region" description="Helical" evidence="9">
    <location>
        <begin position="370"/>
        <end position="391"/>
    </location>
</feature>
<dbReference type="Gene3D" id="3.40.50.720">
    <property type="entry name" value="NAD(P)-binding Rossmann-like Domain"/>
    <property type="match status" value="1"/>
</dbReference>
<comment type="subcellular location">
    <subcellularLocation>
        <location evidence="1">Membrane</location>
        <topology evidence="1">Multi-pass membrane protein</topology>
    </subcellularLocation>
</comment>
<evidence type="ECO:0000256" key="6">
    <source>
        <dbReference type="ARBA" id="ARBA00022989"/>
    </source>
</evidence>
<comment type="caution">
    <text evidence="11">The sequence shown here is derived from an EMBL/GenBank/DDBJ whole genome shotgun (WGS) entry which is preliminary data.</text>
</comment>
<keyword evidence="4" id="KW-0050">Antiport</keyword>
<evidence type="ECO:0000256" key="9">
    <source>
        <dbReference type="SAM" id="Phobius"/>
    </source>
</evidence>
<dbReference type="Proteomes" id="UP001597458">
    <property type="component" value="Unassembled WGS sequence"/>
</dbReference>
<feature type="transmembrane region" description="Helical" evidence="9">
    <location>
        <begin position="278"/>
        <end position="298"/>
    </location>
</feature>
<name>A0ABW5PQF1_9BACI</name>
<dbReference type="RefSeq" id="WP_141189097.1">
    <property type="nucleotide sequence ID" value="NZ_JBHUMR010000008.1"/>
</dbReference>
<dbReference type="SUPFAM" id="SSF51735">
    <property type="entry name" value="NAD(P)-binding Rossmann-fold domains"/>
    <property type="match status" value="1"/>
</dbReference>
<dbReference type="Gene3D" id="3.30.70.1450">
    <property type="entry name" value="Regulator of K+ conductance, C-terminal domain"/>
    <property type="match status" value="1"/>
</dbReference>
<dbReference type="InterPro" id="IPR006153">
    <property type="entry name" value="Cation/H_exchanger_TM"/>
</dbReference>
<evidence type="ECO:0000256" key="7">
    <source>
        <dbReference type="ARBA" id="ARBA00023065"/>
    </source>
</evidence>
<feature type="transmembrane region" description="Helical" evidence="9">
    <location>
        <begin position="29"/>
        <end position="48"/>
    </location>
</feature>